<dbReference type="RefSeq" id="WP_091462021.1">
    <property type="nucleotide sequence ID" value="NZ_FNPD01000010.1"/>
</dbReference>
<name>A0A1H3GW79_9BACT</name>
<sequence>MDVDFRIGTCSWADKSLLSSGWYPKGCKKSKDRLRHYSSFFDTVEADSFFYSLPDPAVIYSWMAATPPDFLFNVKAFALFTNHALSVKNLPLWCREKLVDRSNEGFQSSRITLWDLDRKSRARLFDHFVFLISILKSTKRLGYVLFQFSPKTRYHERWLAYIKRLRELLPSYPIAIEVRHISWFEGDGKTKFLDLLGEENMAYVAVDEPELSWTVPKDWYITSSWGSVIRFHGRNALAWKKGSTVLEKYRYKYTEEELRGWLDAALSMKLPGRVFMMFNNCYRDYAVQNALWMKKMLGLTKDEVPLQMSLLEGLEAPLGSERTGGDNGDIKT</sequence>
<evidence type="ECO:0000313" key="2">
    <source>
        <dbReference type="Proteomes" id="UP000199266"/>
    </source>
</evidence>
<gene>
    <name evidence="1" type="ORF">SAMN03080603_01691</name>
</gene>
<dbReference type="PANTHER" id="PTHR30348:SF13">
    <property type="entry name" value="UPF0759 PROTEIN YUNF"/>
    <property type="match status" value="1"/>
</dbReference>
<dbReference type="InterPro" id="IPR036520">
    <property type="entry name" value="UPF0759_sf"/>
</dbReference>
<dbReference type="Pfam" id="PF01904">
    <property type="entry name" value="DUF72"/>
    <property type="match status" value="1"/>
</dbReference>
<dbReference type="Gene3D" id="3.20.20.410">
    <property type="entry name" value="Protein of unknown function UPF0759"/>
    <property type="match status" value="1"/>
</dbReference>
<protein>
    <submittedName>
        <fullName evidence="1">Uncharacterized conserved protein YecE, DUF72 family</fullName>
    </submittedName>
</protein>
<dbReference type="PANTHER" id="PTHR30348">
    <property type="entry name" value="UNCHARACTERIZED PROTEIN YECE"/>
    <property type="match status" value="1"/>
</dbReference>
<dbReference type="EMBL" id="FNPD01000010">
    <property type="protein sequence ID" value="SDY07552.1"/>
    <property type="molecule type" value="Genomic_DNA"/>
</dbReference>
<dbReference type="Proteomes" id="UP000199266">
    <property type="component" value="Unassembled WGS sequence"/>
</dbReference>
<dbReference type="InterPro" id="IPR002763">
    <property type="entry name" value="DUF72"/>
</dbReference>
<dbReference type="AlphaFoldDB" id="A0A1H3GW79"/>
<keyword evidence="2" id="KW-1185">Reference proteome</keyword>
<dbReference type="SUPFAM" id="SSF117396">
    <property type="entry name" value="TM1631-like"/>
    <property type="match status" value="1"/>
</dbReference>
<reference evidence="2" key="1">
    <citation type="submission" date="2016-10" db="EMBL/GenBank/DDBJ databases">
        <authorList>
            <person name="Varghese N."/>
            <person name="Submissions S."/>
        </authorList>
    </citation>
    <scope>NUCLEOTIDE SEQUENCE [LARGE SCALE GENOMIC DNA]</scope>
    <source>
        <strain evidence="2">DSM 13490</strain>
    </source>
</reference>
<proteinExistence type="predicted"/>
<accession>A0A1H3GW79</accession>
<organism evidence="1 2">
    <name type="scientific">Acetomicrobium thermoterrenum DSM 13490</name>
    <dbReference type="NCBI Taxonomy" id="1120987"/>
    <lineage>
        <taxon>Bacteria</taxon>
        <taxon>Thermotogati</taxon>
        <taxon>Synergistota</taxon>
        <taxon>Synergistia</taxon>
        <taxon>Synergistales</taxon>
        <taxon>Acetomicrobiaceae</taxon>
        <taxon>Acetomicrobium</taxon>
    </lineage>
</organism>
<evidence type="ECO:0000313" key="1">
    <source>
        <dbReference type="EMBL" id="SDY07552.1"/>
    </source>
</evidence>